<evidence type="ECO:0000313" key="1">
    <source>
        <dbReference type="EMBL" id="EGJ28407.1"/>
    </source>
</evidence>
<proteinExistence type="predicted"/>
<evidence type="ECO:0000313" key="2">
    <source>
        <dbReference type="Proteomes" id="UP000003959"/>
    </source>
</evidence>
<dbReference type="EMBL" id="GL890975">
    <property type="protein sequence ID" value="EGJ28407.1"/>
    <property type="molecule type" value="Genomic_DNA"/>
</dbReference>
<gene>
    <name evidence="1" type="ORF">LYNGBM3L_74890</name>
</gene>
<protein>
    <submittedName>
        <fullName evidence="1">Uncharacterized protein</fullName>
    </submittedName>
</protein>
<organism evidence="1 2">
    <name type="scientific">Moorena producens 3L</name>
    <dbReference type="NCBI Taxonomy" id="489825"/>
    <lineage>
        <taxon>Bacteria</taxon>
        <taxon>Bacillati</taxon>
        <taxon>Cyanobacteriota</taxon>
        <taxon>Cyanophyceae</taxon>
        <taxon>Coleofasciculales</taxon>
        <taxon>Coleofasciculaceae</taxon>
        <taxon>Moorena</taxon>
    </lineage>
</organism>
<keyword evidence="2" id="KW-1185">Reference proteome</keyword>
<dbReference type="HOGENOM" id="CLU_2862916_0_0_3"/>
<name>F4Y488_9CYAN</name>
<dbReference type="Proteomes" id="UP000003959">
    <property type="component" value="Unassembled WGS sequence"/>
</dbReference>
<sequence>MTNDIVKNTSNKSGSHYLEVILDELLKNILLYNLNSDQELEALIKDNMDRLLLVKDQNNFGKDE</sequence>
<accession>F4Y488</accession>
<dbReference type="AlphaFoldDB" id="F4Y488"/>
<reference evidence="2" key="1">
    <citation type="journal article" date="2011" name="Proc. Natl. Acad. Sci. U.S.A.">
        <title>Genomic insights into the physiology and ecology of the marine filamentous cyanobacterium Lyngbya majuscula.</title>
        <authorList>
            <person name="Jones A.C."/>
            <person name="Monroe E.A."/>
            <person name="Podell S."/>
            <person name="Hess W.R."/>
            <person name="Klages S."/>
            <person name="Esquenazi E."/>
            <person name="Niessen S."/>
            <person name="Hoover H."/>
            <person name="Rothmann M."/>
            <person name="Lasken R.S."/>
            <person name="Yates J.R.III."/>
            <person name="Reinhardt R."/>
            <person name="Kube M."/>
            <person name="Burkart M.D."/>
            <person name="Allen E.E."/>
            <person name="Dorrestein P.C."/>
            <person name="Gerwick W.H."/>
            <person name="Gerwick L."/>
        </authorList>
    </citation>
    <scope>NUCLEOTIDE SEQUENCE [LARGE SCALE GENOMIC DNA]</scope>
    <source>
        <strain evidence="2">3L</strain>
    </source>
</reference>